<protein>
    <submittedName>
        <fullName evidence="1">Uncharacterized protein</fullName>
    </submittedName>
</protein>
<organism evidence="1 2">
    <name type="scientific">Vigna unguiculata</name>
    <name type="common">Cowpea</name>
    <dbReference type="NCBI Taxonomy" id="3917"/>
    <lineage>
        <taxon>Eukaryota</taxon>
        <taxon>Viridiplantae</taxon>
        <taxon>Streptophyta</taxon>
        <taxon>Embryophyta</taxon>
        <taxon>Tracheophyta</taxon>
        <taxon>Spermatophyta</taxon>
        <taxon>Magnoliopsida</taxon>
        <taxon>eudicotyledons</taxon>
        <taxon>Gunneridae</taxon>
        <taxon>Pentapetalae</taxon>
        <taxon>rosids</taxon>
        <taxon>fabids</taxon>
        <taxon>Fabales</taxon>
        <taxon>Fabaceae</taxon>
        <taxon>Papilionoideae</taxon>
        <taxon>50 kb inversion clade</taxon>
        <taxon>NPAAA clade</taxon>
        <taxon>indigoferoid/millettioid clade</taxon>
        <taxon>Phaseoleae</taxon>
        <taxon>Vigna</taxon>
    </lineage>
</organism>
<dbReference type="AlphaFoldDB" id="A0A4D6LGF3"/>
<gene>
    <name evidence="1" type="ORF">DEO72_LG3g2128</name>
</gene>
<name>A0A4D6LGF3_VIGUN</name>
<reference evidence="1 2" key="1">
    <citation type="submission" date="2019-04" db="EMBL/GenBank/DDBJ databases">
        <title>An improved genome assembly and genetic linkage map for asparagus bean, Vigna unguiculata ssp. sesquipedialis.</title>
        <authorList>
            <person name="Xia Q."/>
            <person name="Zhang R."/>
            <person name="Dong Y."/>
        </authorList>
    </citation>
    <scope>NUCLEOTIDE SEQUENCE [LARGE SCALE GENOMIC DNA]</scope>
    <source>
        <tissue evidence="1">Leaf</tissue>
    </source>
</reference>
<evidence type="ECO:0000313" key="1">
    <source>
        <dbReference type="EMBL" id="QCD87590.1"/>
    </source>
</evidence>
<sequence>MAAAATPLHLAGHHCITIMPSHRRPPPHLFVRTVVATDNSPEFCHHHFTTIFNLHSPPCRKRKPDQRTFPPSRLHHLHRSAQQFRHHQIRV</sequence>
<evidence type="ECO:0000313" key="2">
    <source>
        <dbReference type="Proteomes" id="UP000501690"/>
    </source>
</evidence>
<proteinExistence type="predicted"/>
<accession>A0A4D6LGF3</accession>
<keyword evidence="2" id="KW-1185">Reference proteome</keyword>
<dbReference type="Proteomes" id="UP000501690">
    <property type="component" value="Linkage Group LG3"/>
</dbReference>
<dbReference type="EMBL" id="CP039347">
    <property type="protein sequence ID" value="QCD87590.1"/>
    <property type="molecule type" value="Genomic_DNA"/>
</dbReference>